<keyword evidence="3" id="KW-1185">Reference proteome</keyword>
<dbReference type="CDD" id="cd04491">
    <property type="entry name" value="SoSSB_OBF"/>
    <property type="match status" value="2"/>
</dbReference>
<keyword evidence="1" id="KW-0238">DNA-binding</keyword>
<dbReference type="RefSeq" id="WP_012616739.1">
    <property type="nucleotide sequence ID" value="NC_011832.1"/>
</dbReference>
<protein>
    <submittedName>
        <fullName evidence="2">Nucleic acid binding OB-fold tRNA/helicase-type</fullName>
    </submittedName>
</protein>
<dbReference type="OrthoDB" id="335252at2157"/>
<accession>B8GI69</accession>
<keyword evidence="2" id="KW-0547">Nucleotide-binding</keyword>
<dbReference type="STRING" id="521011.Mpal_0024"/>
<name>B8GI69_METPE</name>
<dbReference type="InterPro" id="IPR051231">
    <property type="entry name" value="SOSS-B"/>
</dbReference>
<dbReference type="eggNOG" id="arCOG01510">
    <property type="taxonomic scope" value="Archaea"/>
</dbReference>
<dbReference type="Proteomes" id="UP000002457">
    <property type="component" value="Chromosome"/>
</dbReference>
<dbReference type="GO" id="GO:0000724">
    <property type="term" value="P:double-strand break repair via homologous recombination"/>
    <property type="evidence" value="ECO:0007669"/>
    <property type="project" value="TreeGrafter"/>
</dbReference>
<dbReference type="HOGENOM" id="CLU_031172_0_0_2"/>
<dbReference type="PANTHER" id="PTHR13356:SF8">
    <property type="entry name" value="REPLICATION PROTEIN A"/>
    <property type="match status" value="1"/>
</dbReference>
<dbReference type="GO" id="GO:0010212">
    <property type="term" value="P:response to ionizing radiation"/>
    <property type="evidence" value="ECO:0007669"/>
    <property type="project" value="TreeGrafter"/>
</dbReference>
<dbReference type="KEGG" id="mpl:Mpal_0024"/>
<dbReference type="GO" id="GO:0004386">
    <property type="term" value="F:helicase activity"/>
    <property type="evidence" value="ECO:0007669"/>
    <property type="project" value="UniProtKB-KW"/>
</dbReference>
<dbReference type="GeneID" id="7270136"/>
<dbReference type="GO" id="GO:0003677">
    <property type="term" value="F:DNA binding"/>
    <property type="evidence" value="ECO:0007669"/>
    <property type="project" value="UniProtKB-KW"/>
</dbReference>
<dbReference type="AlphaFoldDB" id="B8GI69"/>
<dbReference type="PANTHER" id="PTHR13356">
    <property type="entry name" value="OB FOLD NUCLEIC ACID BINDING PROTEIN-RELATED"/>
    <property type="match status" value="1"/>
</dbReference>
<dbReference type="InterPro" id="IPR012340">
    <property type="entry name" value="NA-bd_OB-fold"/>
</dbReference>
<evidence type="ECO:0000313" key="2">
    <source>
        <dbReference type="EMBL" id="ACL15420.1"/>
    </source>
</evidence>
<keyword evidence="2" id="KW-0347">Helicase</keyword>
<evidence type="ECO:0000256" key="1">
    <source>
        <dbReference type="ARBA" id="ARBA00023125"/>
    </source>
</evidence>
<gene>
    <name evidence="2" type="ordered locus">Mpal_0024</name>
</gene>
<evidence type="ECO:0000313" key="3">
    <source>
        <dbReference type="Proteomes" id="UP000002457"/>
    </source>
</evidence>
<proteinExistence type="predicted"/>
<sequence>MDISVIAERISQKIQSKGKNPDQAAIEAKLRRLIEEFGVQPAEAERTVMNELAKEFQLTGVVSMASDLRGLGEVLPGEWVTIEGKVVSLTIPRTPAIGQTGILADSTGAMQFVIWAKAGAPLLDLGEWYKLESAVVDEFRSVPNVKVHSGTTVSHVTHDQPLVPTIIPVQTLHPGVGSVRVKMVQEWEPSHERMLQTGIIGDESGTLKFTIWREEGEGKEKLLPDTVYNIYYAQVDEYNGRLSLNLNSATVIPDEGDIEVGTGGAAFSGALVHISQGSGLVKRCPVEGCNRVLSRQNYCPIHEMQPEFRYDLRIKGVLDDGEKTRNVLMQREVTEQVTGMTLEAAQEMAENNPLGADEVFYHLCNTVMGRYLTCRGREMDQVMLVNQCEPQHLDQTALAALINRAGGEQA</sequence>
<organism evidence="2 3">
    <name type="scientific">Methanosphaerula palustris (strain ATCC BAA-1556 / DSM 19958 / E1-9c)</name>
    <dbReference type="NCBI Taxonomy" id="521011"/>
    <lineage>
        <taxon>Archaea</taxon>
        <taxon>Methanobacteriati</taxon>
        <taxon>Methanobacteriota</taxon>
        <taxon>Stenosarchaea group</taxon>
        <taxon>Methanomicrobia</taxon>
        <taxon>Methanomicrobiales</taxon>
        <taxon>Methanoregulaceae</taxon>
        <taxon>Methanosphaerula</taxon>
    </lineage>
</organism>
<dbReference type="Gene3D" id="2.40.50.140">
    <property type="entry name" value="Nucleic acid-binding proteins"/>
    <property type="match status" value="2"/>
</dbReference>
<dbReference type="EMBL" id="CP001338">
    <property type="protein sequence ID" value="ACL15420.1"/>
    <property type="molecule type" value="Genomic_DNA"/>
</dbReference>
<dbReference type="SUPFAM" id="SSF50249">
    <property type="entry name" value="Nucleic acid-binding proteins"/>
    <property type="match status" value="3"/>
</dbReference>
<reference evidence="2 3" key="1">
    <citation type="journal article" date="2015" name="Genome Announc.">
        <title>Complete Genome Sequence of Methanosphaerula palustris E1-9CT, a Hydrogenotrophic Methanogen Isolated from a Minerotrophic Fen Peatland.</title>
        <authorList>
            <person name="Cadillo-Quiroz H."/>
            <person name="Browne P."/>
            <person name="Kyrpides N."/>
            <person name="Woyke T."/>
            <person name="Goodwin L."/>
            <person name="Detter C."/>
            <person name="Yavitt J.B."/>
            <person name="Zinder S.H."/>
        </authorList>
    </citation>
    <scope>NUCLEOTIDE SEQUENCE [LARGE SCALE GENOMIC DNA]</scope>
    <source>
        <strain evidence="3">ATCC BAA-1556 / DSM 19958 / E1-9c</strain>
    </source>
</reference>
<keyword evidence="2" id="KW-0067">ATP-binding</keyword>
<keyword evidence="2" id="KW-0378">Hydrolase</keyword>